<dbReference type="GO" id="GO:0006351">
    <property type="term" value="P:DNA-templated transcription"/>
    <property type="evidence" value="ECO:0007669"/>
    <property type="project" value="InterPro"/>
</dbReference>
<dbReference type="PROSITE" id="PS00028">
    <property type="entry name" value="ZINC_FINGER_C2H2_1"/>
    <property type="match status" value="1"/>
</dbReference>
<comment type="caution">
    <text evidence="14">The sequence shown here is derived from an EMBL/GenBank/DDBJ whole genome shotgun (WGS) entry which is preliminary data.</text>
</comment>
<dbReference type="InterPro" id="IPR012170">
    <property type="entry name" value="TFIIH_SSL1/p44"/>
</dbReference>
<dbReference type="GO" id="GO:0000439">
    <property type="term" value="C:transcription factor TFIIH core complex"/>
    <property type="evidence" value="ECO:0007669"/>
    <property type="project" value="UniProtKB-UniRule"/>
</dbReference>
<evidence type="ECO:0000256" key="3">
    <source>
        <dbReference type="ARBA" id="ARBA00022723"/>
    </source>
</evidence>
<dbReference type="FunFam" id="3.40.50.410:FF:000015">
    <property type="entry name" value="General transcription factor IIH subunit 2"/>
    <property type="match status" value="1"/>
</dbReference>
<keyword evidence="7 11" id="KW-0805">Transcription regulation</keyword>
<comment type="function">
    <text evidence="11">Component of the general transcription and DNA repair factor IIH (TFIIH) core complex, which is involved in general and transcription-coupled nucleotide excision repair (NER) of damaged DNA and, when complexed to TFIIK, in RNA transcription by RNA polymerase II.</text>
</comment>
<dbReference type="STRING" id="1348612.A0A397J494"/>
<feature type="zinc finger region" description="C4-type" evidence="12">
    <location>
        <begin position="299"/>
        <end position="316"/>
    </location>
</feature>
<dbReference type="AlphaFoldDB" id="A0A397J494"/>
<comment type="similarity">
    <text evidence="2 11">Belongs to the GTF2H2 family.</text>
</comment>
<name>A0A397J494_9GLOM</name>
<dbReference type="InterPro" id="IPR046349">
    <property type="entry name" value="C1-like_sf"/>
</dbReference>
<evidence type="ECO:0000256" key="10">
    <source>
        <dbReference type="ARBA" id="ARBA00023242"/>
    </source>
</evidence>
<dbReference type="PANTHER" id="PTHR12695">
    <property type="entry name" value="GENERAL TRANSCRIPTION FACTOR IIH SUBUNIT 2"/>
    <property type="match status" value="1"/>
</dbReference>
<dbReference type="GO" id="GO:0006289">
    <property type="term" value="P:nucleotide-excision repair"/>
    <property type="evidence" value="ECO:0007669"/>
    <property type="project" value="UniProtKB-UniRule"/>
</dbReference>
<dbReference type="OrthoDB" id="284275at2759"/>
<organism evidence="14 15">
    <name type="scientific">Diversispora epigaea</name>
    <dbReference type="NCBI Taxonomy" id="1348612"/>
    <lineage>
        <taxon>Eukaryota</taxon>
        <taxon>Fungi</taxon>
        <taxon>Fungi incertae sedis</taxon>
        <taxon>Mucoromycota</taxon>
        <taxon>Glomeromycotina</taxon>
        <taxon>Glomeromycetes</taxon>
        <taxon>Diversisporales</taxon>
        <taxon>Diversisporaceae</taxon>
        <taxon>Diversispora</taxon>
    </lineage>
</organism>
<dbReference type="EMBL" id="PQFF01000112">
    <property type="protein sequence ID" value="RHZ81518.1"/>
    <property type="molecule type" value="Genomic_DNA"/>
</dbReference>
<dbReference type="Gene3D" id="3.40.50.410">
    <property type="entry name" value="von Willebrand factor, type A domain"/>
    <property type="match status" value="1"/>
</dbReference>
<proteinExistence type="inferred from homology"/>
<evidence type="ECO:0000256" key="1">
    <source>
        <dbReference type="ARBA" id="ARBA00004123"/>
    </source>
</evidence>
<dbReference type="InterPro" id="IPR036465">
    <property type="entry name" value="vWFA_dom_sf"/>
</dbReference>
<dbReference type="InterPro" id="IPR013083">
    <property type="entry name" value="Znf_RING/FYVE/PHD"/>
</dbReference>
<keyword evidence="5" id="KW-0863">Zinc-finger</keyword>
<dbReference type="SMART" id="SM00327">
    <property type="entry name" value="VWA"/>
    <property type="match status" value="1"/>
</dbReference>
<dbReference type="InterPro" id="IPR002035">
    <property type="entry name" value="VWF_A"/>
</dbReference>
<comment type="subcellular location">
    <subcellularLocation>
        <location evidence="1 11">Nucleus</location>
    </subcellularLocation>
</comment>
<dbReference type="SUPFAM" id="SSF57889">
    <property type="entry name" value="Cysteine-rich domain"/>
    <property type="match status" value="1"/>
</dbReference>
<evidence type="ECO:0000256" key="7">
    <source>
        <dbReference type="ARBA" id="ARBA00023015"/>
    </source>
</evidence>
<evidence type="ECO:0000256" key="11">
    <source>
        <dbReference type="PIRNR" id="PIRNR015919"/>
    </source>
</evidence>
<evidence type="ECO:0000313" key="15">
    <source>
        <dbReference type="Proteomes" id="UP000266861"/>
    </source>
</evidence>
<keyword evidence="4" id="KW-0227">DNA damage</keyword>
<sequence length="436" mass="49083">MSKPSSKSKEFFIDIDDETQNVNQQSGYVWEEEYKRSWDVLQEDEDGSLKRSIDHLQNRLKRKRLLRDTSTIRRGIIRNMFLIIDLSEAMMEKDLRPSRLDLTLSYAEQFILEFFDQNPISQLGIIVSKGGVAERLTGLSGNPMDNIIALKNKKNIDVDGEPSLQNSLELARSSLIHTPTHGSREILLIMGSLTSCDPGDIYESIEDLVKDNVRVSIVGLSAEVQICKYICKRTKGTYGVVLNEAHFKDLLFEIIPPPPVSVAQSNSKLVMMGFPSSVNQSSPYLCACHNKPVTSGYTCARCNSNICDIPTECPICELTLVSSPHLARSYHHLFPVENYTEVPWNSATTTHCFACQISFPSLSERTLPKNLETSSGRYNCQKCNQHFCIDCDVFVHEAIHNCPGCLATSQNNLKSLMGQVNGNFENYENYEKMNLS</sequence>
<dbReference type="PIRSF" id="PIRSF015919">
    <property type="entry name" value="TFIIH_SSL1"/>
    <property type="match status" value="1"/>
</dbReference>
<gene>
    <name evidence="14" type="ORF">Glove_120g151</name>
</gene>
<evidence type="ECO:0000256" key="5">
    <source>
        <dbReference type="ARBA" id="ARBA00022771"/>
    </source>
</evidence>
<dbReference type="InterPro" id="IPR004595">
    <property type="entry name" value="TFIIH_C1-like_dom"/>
</dbReference>
<evidence type="ECO:0000256" key="4">
    <source>
        <dbReference type="ARBA" id="ARBA00022763"/>
    </source>
</evidence>
<dbReference type="Gene3D" id="3.30.40.10">
    <property type="entry name" value="Zinc/RING finger domain, C3HC4 (zinc finger)"/>
    <property type="match status" value="1"/>
</dbReference>
<dbReference type="InterPro" id="IPR013087">
    <property type="entry name" value="Znf_C2H2_type"/>
</dbReference>
<dbReference type="CDD" id="cd01453">
    <property type="entry name" value="vWA_transcription_factor_IIH_type"/>
    <property type="match status" value="1"/>
</dbReference>
<dbReference type="SMART" id="SM01047">
    <property type="entry name" value="C1_4"/>
    <property type="match status" value="1"/>
</dbReference>
<keyword evidence="9" id="KW-0234">DNA repair</keyword>
<keyword evidence="15" id="KW-1185">Reference proteome</keyword>
<keyword evidence="10 11" id="KW-0539">Nucleus</keyword>
<reference evidence="14 15" key="1">
    <citation type="submission" date="2018-08" db="EMBL/GenBank/DDBJ databases">
        <title>Genome and evolution of the arbuscular mycorrhizal fungus Diversispora epigaea (formerly Glomus versiforme) and its bacterial endosymbionts.</title>
        <authorList>
            <person name="Sun X."/>
            <person name="Fei Z."/>
            <person name="Harrison M."/>
        </authorList>
    </citation>
    <scope>NUCLEOTIDE SEQUENCE [LARGE SCALE GENOMIC DNA]</scope>
    <source>
        <strain evidence="14 15">IT104</strain>
    </source>
</reference>
<keyword evidence="8 11" id="KW-0804">Transcription</keyword>
<dbReference type="InterPro" id="IPR007198">
    <property type="entry name" value="Ssl1-like"/>
</dbReference>
<dbReference type="PANTHER" id="PTHR12695:SF2">
    <property type="entry name" value="GENERAL TRANSCRIPTION FACTOR IIH SUBUNIT 2-RELATED"/>
    <property type="match status" value="1"/>
</dbReference>
<dbReference type="GO" id="GO:0006357">
    <property type="term" value="P:regulation of transcription by RNA polymerase II"/>
    <property type="evidence" value="ECO:0007669"/>
    <property type="project" value="UniProtKB-UniRule"/>
</dbReference>
<dbReference type="PROSITE" id="PS50234">
    <property type="entry name" value="VWFA"/>
    <property type="match status" value="1"/>
</dbReference>
<dbReference type="NCBIfam" id="TIGR00622">
    <property type="entry name" value="ssl1"/>
    <property type="match status" value="1"/>
</dbReference>
<evidence type="ECO:0000256" key="9">
    <source>
        <dbReference type="ARBA" id="ARBA00023204"/>
    </source>
</evidence>
<evidence type="ECO:0000313" key="14">
    <source>
        <dbReference type="EMBL" id="RHZ81518.1"/>
    </source>
</evidence>
<dbReference type="GO" id="GO:0005675">
    <property type="term" value="C:transcription factor TFIIH holo complex"/>
    <property type="evidence" value="ECO:0007669"/>
    <property type="project" value="UniProtKB-UniRule"/>
</dbReference>
<dbReference type="Pfam" id="PF07975">
    <property type="entry name" value="C1_4"/>
    <property type="match status" value="1"/>
</dbReference>
<evidence type="ECO:0000256" key="12">
    <source>
        <dbReference type="PIRSR" id="PIRSR015919-1"/>
    </source>
</evidence>
<evidence type="ECO:0000256" key="6">
    <source>
        <dbReference type="ARBA" id="ARBA00022833"/>
    </source>
</evidence>
<evidence type="ECO:0000256" key="2">
    <source>
        <dbReference type="ARBA" id="ARBA00006092"/>
    </source>
</evidence>
<accession>A0A397J494</accession>
<keyword evidence="6 11" id="KW-0862">Zinc</keyword>
<dbReference type="SUPFAM" id="SSF53300">
    <property type="entry name" value="vWA-like"/>
    <property type="match status" value="1"/>
</dbReference>
<dbReference type="Pfam" id="PF04056">
    <property type="entry name" value="Ssl1"/>
    <property type="match status" value="1"/>
</dbReference>
<dbReference type="Proteomes" id="UP000266861">
    <property type="component" value="Unassembled WGS sequence"/>
</dbReference>
<feature type="domain" description="VWFA" evidence="13">
    <location>
        <begin position="79"/>
        <end position="221"/>
    </location>
</feature>
<evidence type="ECO:0000256" key="8">
    <source>
        <dbReference type="ARBA" id="ARBA00023163"/>
    </source>
</evidence>
<evidence type="ECO:0000259" key="13">
    <source>
        <dbReference type="PROSITE" id="PS50234"/>
    </source>
</evidence>
<protein>
    <recommendedName>
        <fullName evidence="11">General transcription and DNA repair factor IIH</fullName>
    </recommendedName>
</protein>
<keyword evidence="3 11" id="KW-0479">Metal-binding</keyword>
<dbReference type="GO" id="GO:0008270">
    <property type="term" value="F:zinc ion binding"/>
    <property type="evidence" value="ECO:0007669"/>
    <property type="project" value="UniProtKB-UniRule"/>
</dbReference>